<dbReference type="RefSeq" id="WP_239317491.1">
    <property type="nucleotide sequence ID" value="NZ_BOOH01000056.1"/>
</dbReference>
<dbReference type="InterPro" id="IPR048331">
    <property type="entry name" value="PcRGLX/YetA_3rd"/>
</dbReference>
<feature type="domain" description="PcRGLX/YetA-like central beta-sandwich" evidence="3">
    <location>
        <begin position="230"/>
        <end position="491"/>
    </location>
</feature>
<dbReference type="Pfam" id="PF21345">
    <property type="entry name" value="PcRGLX_2nd"/>
    <property type="match status" value="2"/>
</dbReference>
<dbReference type="InterPro" id="IPR048329">
    <property type="entry name" value="PcRGLX_1st"/>
</dbReference>
<dbReference type="InterPro" id="IPR048330">
    <property type="entry name" value="PcRGLX/YetA_2nd"/>
</dbReference>
<evidence type="ECO:0000313" key="6">
    <source>
        <dbReference type="Proteomes" id="UP000616724"/>
    </source>
</evidence>
<evidence type="ECO:0000313" key="5">
    <source>
        <dbReference type="EMBL" id="GIH80093.1"/>
    </source>
</evidence>
<organism evidence="5 6">
    <name type="scientific">Planobispora longispora</name>
    <dbReference type="NCBI Taxonomy" id="28887"/>
    <lineage>
        <taxon>Bacteria</taxon>
        <taxon>Bacillati</taxon>
        <taxon>Actinomycetota</taxon>
        <taxon>Actinomycetes</taxon>
        <taxon>Streptosporangiales</taxon>
        <taxon>Streptosporangiaceae</taxon>
        <taxon>Planobispora</taxon>
    </lineage>
</organism>
<feature type="domain" description="PcRGLX/YetA-like C-terminal alpha/alpha toroid" evidence="4">
    <location>
        <begin position="497"/>
        <end position="912"/>
    </location>
</feature>
<accession>A0A8J3RS49</accession>
<evidence type="ECO:0000259" key="3">
    <source>
        <dbReference type="Pfam" id="PF21345"/>
    </source>
</evidence>
<evidence type="ECO:0000259" key="2">
    <source>
        <dbReference type="Pfam" id="PF19501"/>
    </source>
</evidence>
<dbReference type="InterPro" id="IPR045793">
    <property type="entry name" value="PcRGLX/YetA-like"/>
</dbReference>
<gene>
    <name evidence="5" type="ORF">Plo01_65220</name>
</gene>
<comment type="caution">
    <text evidence="5">The sequence shown here is derived from an EMBL/GenBank/DDBJ whole genome shotgun (WGS) entry which is preliminary data.</text>
</comment>
<sequence>MTAEEATGEGMPGEAAAGDVGAGAVTVLRWLERPCRQGVTWGVPWPRGAVRPGTPFALAGGVPVQSWTTATWPDGSVKWSAHAIGPQAAPAGSYELIPGAGPAAPQEPVTVTRDGDVLRVSTGPVAWALSGTDLITSVTYGGAEIAREVRLVSLRQDTPDEDGSRVREPYTGRISRIVVEQDGPVRAVVRLEGRHVPDRGPAGDAGKDAGETLGKGLGEALGKDAGEAAGEDASWLPFTVRLYFYAGAADVRVVHSFVWDGDASRDFLAGLGLRARVVMRDALHDRHVRLAGAEGFLTEAVRGLTGLRRDPGEAVRRAQAEGRPVGEIGDPEVAGRLHLIPAWNDYTLDQGSADGFTLRKRTAPGHAWVTVPAGTRSRGYGYVGGAGGGLGFGLRDFWRLHPTRLDIRGAATDLATAVVWLWSPGAPPMDLRFWHDGMGQDTHAGQLEGLEITYEDHEPGFGDPHGVARTHELTLRACPATPPAAELAEYAALLESPGLLTVTPGRMRMAGVFGTWSPPDRSVPAAAAIEDRLDFLSDFYARQREERRWYGFWDYGDVMHAYDPDRHTWRYDVGGYAWDNSELSPDLWLWYQYLRTGRADVFRLAEAMTRHTGEVDVYHLGRWKGLGSRHNVQHWGCSCKQLRVSNAAYRRFLYYLTADERTGDLLDELAAPEETFLALDPLRKVRRDVYTPDPAALSVGLGVDWGALAAAWLTRWERHGDERARDRLLGTMAGIGALPYGFLTGEARLDLVTGRFDTTREAVDVSHLSALFGLPEICAELIDLELGVPGFERAWLDYCRLYLAPAERQAAEVGRALSGISMIQAHSRLAAYAAARTGDAELARLAWRKFFHDEGDQLNVNPLQREPGWRLTEVRGPAVLMPVTEAPFVSTNDAAQYGLAAIQNLALVGDELATT</sequence>
<name>A0A8J3RS49_9ACTN</name>
<dbReference type="Pfam" id="PF21346">
    <property type="entry name" value="PcRGLX_3rd"/>
    <property type="match status" value="1"/>
</dbReference>
<dbReference type="PANTHER" id="PTHR40081:SF1">
    <property type="entry name" value="TAT PATHWAY SIGNAL SEQUENCE DOMAIN PROTEIN"/>
    <property type="match status" value="1"/>
</dbReference>
<dbReference type="EMBL" id="BOOH01000056">
    <property type="protein sequence ID" value="GIH80093.1"/>
    <property type="molecule type" value="Genomic_DNA"/>
</dbReference>
<feature type="domain" description="PcRGLX/YetA-like central beta-sandwich" evidence="3">
    <location>
        <begin position="109"/>
        <end position="199"/>
    </location>
</feature>
<dbReference type="AlphaFoldDB" id="A0A8J3RS49"/>
<feature type="domain" description="PcRGLX/YetA-like N-terminal RIFT barrel" evidence="2">
    <location>
        <begin position="27"/>
        <end position="96"/>
    </location>
</feature>
<dbReference type="Pfam" id="PF19501">
    <property type="entry name" value="PcRGLX_1st"/>
    <property type="match status" value="1"/>
</dbReference>
<evidence type="ECO:0000259" key="4">
    <source>
        <dbReference type="Pfam" id="PF21346"/>
    </source>
</evidence>
<feature type="region of interest" description="Disordered" evidence="1">
    <location>
        <begin position="195"/>
        <end position="218"/>
    </location>
</feature>
<dbReference type="PANTHER" id="PTHR40081">
    <property type="entry name" value="CONCANAVALIN A-LIKE LECTIN/GLUCANASE"/>
    <property type="match status" value="1"/>
</dbReference>
<reference evidence="5 6" key="1">
    <citation type="submission" date="2021-01" db="EMBL/GenBank/DDBJ databases">
        <title>Whole genome shotgun sequence of Planobispora longispora NBRC 13918.</title>
        <authorList>
            <person name="Komaki H."/>
            <person name="Tamura T."/>
        </authorList>
    </citation>
    <scope>NUCLEOTIDE SEQUENCE [LARGE SCALE GENOMIC DNA]</scope>
    <source>
        <strain evidence="5 6">NBRC 13918</strain>
    </source>
</reference>
<evidence type="ECO:0008006" key="7">
    <source>
        <dbReference type="Google" id="ProtNLM"/>
    </source>
</evidence>
<keyword evidence="6" id="KW-1185">Reference proteome</keyword>
<proteinExistence type="predicted"/>
<dbReference type="Proteomes" id="UP000616724">
    <property type="component" value="Unassembled WGS sequence"/>
</dbReference>
<evidence type="ECO:0000256" key="1">
    <source>
        <dbReference type="SAM" id="MobiDB-lite"/>
    </source>
</evidence>
<protein>
    <recommendedName>
        <fullName evidence="7">Tat pathway signal sequence domain protein</fullName>
    </recommendedName>
</protein>